<dbReference type="EMBL" id="JBHTCH010000020">
    <property type="protein sequence ID" value="MFC7362021.1"/>
    <property type="molecule type" value="Genomic_DNA"/>
</dbReference>
<sequence>MSTNTLSRSLHDVGLAAWFGGTLANAIALNPAAAEADSPSRTGAVANVGWDRWTPVNAAAIGAHVLGSLGMLGSDAGRVAAQKGALRTTMVKTGLTAAALGVTAYSRVLGRRVSEQTDVPADSGTEPTTGTPADVAAAQRQLRMLQWAVPALTGALVVVSAQAGEEQRPSSVLDGITSRIPGLSG</sequence>
<name>A0ABW2N7K1_9ACTN</name>
<organism evidence="1 2">
    <name type="scientific">Nocardioides astragali</name>
    <dbReference type="NCBI Taxonomy" id="1776736"/>
    <lineage>
        <taxon>Bacteria</taxon>
        <taxon>Bacillati</taxon>
        <taxon>Actinomycetota</taxon>
        <taxon>Actinomycetes</taxon>
        <taxon>Propionibacteriales</taxon>
        <taxon>Nocardioidaceae</taxon>
        <taxon>Nocardioides</taxon>
    </lineage>
</organism>
<proteinExistence type="predicted"/>
<comment type="caution">
    <text evidence="1">The sequence shown here is derived from an EMBL/GenBank/DDBJ whole genome shotgun (WGS) entry which is preliminary data.</text>
</comment>
<keyword evidence="2" id="KW-1185">Reference proteome</keyword>
<accession>A0ABW2N7K1</accession>
<dbReference type="Proteomes" id="UP001596524">
    <property type="component" value="Unassembled WGS sequence"/>
</dbReference>
<gene>
    <name evidence="1" type="ORF">ACFQO6_17240</name>
</gene>
<reference evidence="2" key="1">
    <citation type="journal article" date="2019" name="Int. J. Syst. Evol. Microbiol.">
        <title>The Global Catalogue of Microorganisms (GCM) 10K type strain sequencing project: providing services to taxonomists for standard genome sequencing and annotation.</title>
        <authorList>
            <consortium name="The Broad Institute Genomics Platform"/>
            <consortium name="The Broad Institute Genome Sequencing Center for Infectious Disease"/>
            <person name="Wu L."/>
            <person name="Ma J."/>
        </authorList>
    </citation>
    <scope>NUCLEOTIDE SEQUENCE [LARGE SCALE GENOMIC DNA]</scope>
    <source>
        <strain evidence="2">FCH27</strain>
    </source>
</reference>
<evidence type="ECO:0008006" key="3">
    <source>
        <dbReference type="Google" id="ProtNLM"/>
    </source>
</evidence>
<evidence type="ECO:0000313" key="2">
    <source>
        <dbReference type="Proteomes" id="UP001596524"/>
    </source>
</evidence>
<evidence type="ECO:0000313" key="1">
    <source>
        <dbReference type="EMBL" id="MFC7362021.1"/>
    </source>
</evidence>
<dbReference type="RefSeq" id="WP_255892455.1">
    <property type="nucleotide sequence ID" value="NZ_JAFMZM010000006.1"/>
</dbReference>
<protein>
    <recommendedName>
        <fullName evidence="3">DUF4235 domain-containing protein</fullName>
    </recommendedName>
</protein>